<dbReference type="NCBIfam" id="TIGR03064">
    <property type="entry name" value="sortase_srtB"/>
    <property type="match status" value="1"/>
</dbReference>
<protein>
    <submittedName>
        <fullName evidence="5">Class B sortase</fullName>
        <ecNumber evidence="5">3.4.22.71</ecNumber>
    </submittedName>
</protein>
<dbReference type="AlphaFoldDB" id="A0A9D1ETN1"/>
<evidence type="ECO:0000313" key="6">
    <source>
        <dbReference type="Proteomes" id="UP000823935"/>
    </source>
</evidence>
<reference evidence="5" key="1">
    <citation type="submission" date="2020-10" db="EMBL/GenBank/DDBJ databases">
        <authorList>
            <person name="Gilroy R."/>
        </authorList>
    </citation>
    <scope>NUCLEOTIDE SEQUENCE</scope>
    <source>
        <strain evidence="5">CHK190-19873</strain>
    </source>
</reference>
<feature type="compositionally biased region" description="Acidic residues" evidence="3">
    <location>
        <begin position="97"/>
        <end position="113"/>
    </location>
</feature>
<feature type="region of interest" description="Disordered" evidence="3">
    <location>
        <begin position="57"/>
        <end position="113"/>
    </location>
</feature>
<dbReference type="InterPro" id="IPR005754">
    <property type="entry name" value="Sortase"/>
</dbReference>
<dbReference type="CDD" id="cd05826">
    <property type="entry name" value="Sortase_B"/>
    <property type="match status" value="1"/>
</dbReference>
<evidence type="ECO:0000313" key="5">
    <source>
        <dbReference type="EMBL" id="HIS31461.1"/>
    </source>
</evidence>
<proteinExistence type="predicted"/>
<keyword evidence="4" id="KW-0812">Transmembrane</keyword>
<dbReference type="SUPFAM" id="SSF63817">
    <property type="entry name" value="Sortase"/>
    <property type="match status" value="1"/>
</dbReference>
<dbReference type="GO" id="GO:0016787">
    <property type="term" value="F:hydrolase activity"/>
    <property type="evidence" value="ECO:0007669"/>
    <property type="project" value="UniProtKB-KW"/>
</dbReference>
<dbReference type="InterPro" id="IPR009835">
    <property type="entry name" value="SrtB"/>
</dbReference>
<dbReference type="Pfam" id="PF04203">
    <property type="entry name" value="Sortase"/>
    <property type="match status" value="1"/>
</dbReference>
<feature type="compositionally biased region" description="Polar residues" evidence="3">
    <location>
        <begin position="70"/>
        <end position="83"/>
    </location>
</feature>
<keyword evidence="1 5" id="KW-0378">Hydrolase</keyword>
<organism evidence="5 6">
    <name type="scientific">Candidatus Limivivens intestinipullorum</name>
    <dbReference type="NCBI Taxonomy" id="2840858"/>
    <lineage>
        <taxon>Bacteria</taxon>
        <taxon>Bacillati</taxon>
        <taxon>Bacillota</taxon>
        <taxon>Clostridia</taxon>
        <taxon>Lachnospirales</taxon>
        <taxon>Lachnospiraceae</taxon>
        <taxon>Lachnospiraceae incertae sedis</taxon>
        <taxon>Candidatus Limivivens</taxon>
    </lineage>
</organism>
<keyword evidence="4" id="KW-1133">Transmembrane helix</keyword>
<sequence length="315" mass="35393">MTDNRKKGKRGSFLRTVVLIAALAVFCYSAYQLVTIYLAYKQGTDEYSDLEQYADLGTADGEDPAVSGDGASSQGTDGQQASDGTEAGESVDVPVDGTDDEGDFVYETETDEETGETRQIKLYYMRNPVDFDGLQAINEDIIAWLRVGALDLSYPVTQAEDNDYYLHRTFRREDNFAGCIFLDYLNEPDFSDQNSIIYGHNMKNGSMFGTLSHFAQDGVYESDPYFWIYTADRIYKYEIFSCSTVGVNSETYTLTFATKEDFRDYLYSAMEQSVVDNSSVTIDENDRIVTLSTCTGTDTTRFVVQGKLVQTYIAR</sequence>
<dbReference type="EC" id="3.4.22.71" evidence="5"/>
<dbReference type="Gene3D" id="2.40.260.10">
    <property type="entry name" value="Sortase"/>
    <property type="match status" value="1"/>
</dbReference>
<reference evidence="5" key="2">
    <citation type="journal article" date="2021" name="PeerJ">
        <title>Extensive microbial diversity within the chicken gut microbiome revealed by metagenomics and culture.</title>
        <authorList>
            <person name="Gilroy R."/>
            <person name="Ravi A."/>
            <person name="Getino M."/>
            <person name="Pursley I."/>
            <person name="Horton D.L."/>
            <person name="Alikhan N.F."/>
            <person name="Baker D."/>
            <person name="Gharbi K."/>
            <person name="Hall N."/>
            <person name="Watson M."/>
            <person name="Adriaenssens E.M."/>
            <person name="Foster-Nyarko E."/>
            <person name="Jarju S."/>
            <person name="Secka A."/>
            <person name="Antonio M."/>
            <person name="Oren A."/>
            <person name="Chaudhuri R.R."/>
            <person name="La Ragione R."/>
            <person name="Hildebrand F."/>
            <person name="Pallen M.J."/>
        </authorList>
    </citation>
    <scope>NUCLEOTIDE SEQUENCE</scope>
    <source>
        <strain evidence="5">CHK190-19873</strain>
    </source>
</reference>
<gene>
    <name evidence="5" type="primary">srtB</name>
    <name evidence="5" type="ORF">IAB44_07960</name>
</gene>
<dbReference type="InterPro" id="IPR023365">
    <property type="entry name" value="Sortase_dom-sf"/>
</dbReference>
<dbReference type="EMBL" id="DVIQ01000042">
    <property type="protein sequence ID" value="HIS31461.1"/>
    <property type="molecule type" value="Genomic_DNA"/>
</dbReference>
<evidence type="ECO:0000256" key="4">
    <source>
        <dbReference type="SAM" id="Phobius"/>
    </source>
</evidence>
<feature type="active site" description="Proton donor/acceptor" evidence="2">
    <location>
        <position position="200"/>
    </location>
</feature>
<name>A0A9D1ETN1_9FIRM</name>
<comment type="caution">
    <text evidence="5">The sequence shown here is derived from an EMBL/GenBank/DDBJ whole genome shotgun (WGS) entry which is preliminary data.</text>
</comment>
<evidence type="ECO:0000256" key="2">
    <source>
        <dbReference type="PIRSR" id="PIRSR605754-1"/>
    </source>
</evidence>
<dbReference type="Proteomes" id="UP000823935">
    <property type="component" value="Unassembled WGS sequence"/>
</dbReference>
<feature type="transmembrane region" description="Helical" evidence="4">
    <location>
        <begin position="12"/>
        <end position="31"/>
    </location>
</feature>
<evidence type="ECO:0000256" key="1">
    <source>
        <dbReference type="ARBA" id="ARBA00022801"/>
    </source>
</evidence>
<accession>A0A9D1ETN1</accession>
<keyword evidence="4" id="KW-0472">Membrane</keyword>
<evidence type="ECO:0000256" key="3">
    <source>
        <dbReference type="SAM" id="MobiDB-lite"/>
    </source>
</evidence>
<feature type="active site" description="Acyl-thioester intermediate" evidence="2">
    <location>
        <position position="294"/>
    </location>
</feature>